<reference evidence="1" key="1">
    <citation type="submission" date="2014-09" db="EMBL/GenBank/DDBJ databases">
        <authorList>
            <person name="Magalhaes I.L.F."/>
            <person name="Oliveira U."/>
            <person name="Santos F.R."/>
            <person name="Vidigal T.H.D.A."/>
            <person name="Brescovit A.D."/>
            <person name="Santos A.J."/>
        </authorList>
    </citation>
    <scope>NUCLEOTIDE SEQUENCE</scope>
    <source>
        <tissue evidence="1">Shoot tissue taken approximately 20 cm above the soil surface</tissue>
    </source>
</reference>
<organism evidence="1">
    <name type="scientific">Arundo donax</name>
    <name type="common">Giant reed</name>
    <name type="synonym">Donax arundinaceus</name>
    <dbReference type="NCBI Taxonomy" id="35708"/>
    <lineage>
        <taxon>Eukaryota</taxon>
        <taxon>Viridiplantae</taxon>
        <taxon>Streptophyta</taxon>
        <taxon>Embryophyta</taxon>
        <taxon>Tracheophyta</taxon>
        <taxon>Spermatophyta</taxon>
        <taxon>Magnoliopsida</taxon>
        <taxon>Liliopsida</taxon>
        <taxon>Poales</taxon>
        <taxon>Poaceae</taxon>
        <taxon>PACMAD clade</taxon>
        <taxon>Arundinoideae</taxon>
        <taxon>Arundineae</taxon>
        <taxon>Arundo</taxon>
    </lineage>
</organism>
<proteinExistence type="predicted"/>
<dbReference type="AlphaFoldDB" id="A0A0A9I2W6"/>
<sequence>MTLSCSRTNLLYKICPPNIVTIHNNYSADFCSYQHCGIVHDCTITKWLTSKLILFPSQI</sequence>
<name>A0A0A9I2W6_ARUDO</name>
<accession>A0A0A9I2W6</accession>
<reference evidence="1" key="2">
    <citation type="journal article" date="2015" name="Data Brief">
        <title>Shoot transcriptome of the giant reed, Arundo donax.</title>
        <authorList>
            <person name="Barrero R.A."/>
            <person name="Guerrero F.D."/>
            <person name="Moolhuijzen P."/>
            <person name="Goolsby J.A."/>
            <person name="Tidwell J."/>
            <person name="Bellgard S.E."/>
            <person name="Bellgard M.I."/>
        </authorList>
    </citation>
    <scope>NUCLEOTIDE SEQUENCE</scope>
    <source>
        <tissue evidence="1">Shoot tissue taken approximately 20 cm above the soil surface</tissue>
    </source>
</reference>
<protein>
    <submittedName>
        <fullName evidence="1">Uncharacterized protein</fullName>
    </submittedName>
</protein>
<dbReference type="EMBL" id="GBRH01158393">
    <property type="protein sequence ID" value="JAE39503.1"/>
    <property type="molecule type" value="Transcribed_RNA"/>
</dbReference>
<evidence type="ECO:0000313" key="1">
    <source>
        <dbReference type="EMBL" id="JAE39503.1"/>
    </source>
</evidence>